<evidence type="ECO:0000313" key="1">
    <source>
        <dbReference type="EMBL" id="AHE54234.1"/>
    </source>
</evidence>
<dbReference type="GO" id="GO:0003824">
    <property type="term" value="F:catalytic activity"/>
    <property type="evidence" value="ECO:0007669"/>
    <property type="project" value="InterPro"/>
</dbReference>
<dbReference type="STRING" id="1123269.NX02_12680"/>
<dbReference type="Gene3D" id="3.90.850.10">
    <property type="entry name" value="Fumarylacetoacetase-like, C-terminal domain"/>
    <property type="match status" value="1"/>
</dbReference>
<dbReference type="PIRSF" id="PIRSF033905">
    <property type="entry name" value="UCP033905"/>
    <property type="match status" value="1"/>
</dbReference>
<dbReference type="AlphaFoldDB" id="W0A8I1"/>
<dbReference type="EMBL" id="CP006644">
    <property type="protein sequence ID" value="AHE54234.1"/>
    <property type="molecule type" value="Genomic_DNA"/>
</dbReference>
<proteinExistence type="predicted"/>
<dbReference type="InterPro" id="IPR009645">
    <property type="entry name" value="GguC"/>
</dbReference>
<dbReference type="eggNOG" id="COG3802">
    <property type="taxonomic scope" value="Bacteria"/>
</dbReference>
<reference evidence="1 2" key="1">
    <citation type="submission" date="2013-07" db="EMBL/GenBank/DDBJ databases">
        <title>Completed genome of Sphingomonas sanxanigenens NX02.</title>
        <authorList>
            <person name="Ma T."/>
            <person name="Huang H."/>
            <person name="Wu M."/>
            <person name="Li X."/>
            <person name="Li G."/>
        </authorList>
    </citation>
    <scope>NUCLEOTIDE SEQUENCE [LARGE SCALE GENOMIC DNA]</scope>
    <source>
        <strain evidence="1 2">NX02</strain>
    </source>
</reference>
<name>W0A8I1_9SPHN</name>
<organism evidence="1 2">
    <name type="scientific">Sphingomonas sanxanigenens DSM 19645 = NX02</name>
    <dbReference type="NCBI Taxonomy" id="1123269"/>
    <lineage>
        <taxon>Bacteria</taxon>
        <taxon>Pseudomonadati</taxon>
        <taxon>Pseudomonadota</taxon>
        <taxon>Alphaproteobacteria</taxon>
        <taxon>Sphingomonadales</taxon>
        <taxon>Sphingomonadaceae</taxon>
        <taxon>Sphingomonas</taxon>
    </lineage>
</organism>
<dbReference type="Proteomes" id="UP000018851">
    <property type="component" value="Chromosome"/>
</dbReference>
<dbReference type="PATRIC" id="fig|1123269.5.peg.2463"/>
<dbReference type="HOGENOM" id="CLU_061561_0_0_5"/>
<protein>
    <submittedName>
        <fullName evidence="1">GguC protein</fullName>
    </submittedName>
</protein>
<dbReference type="SUPFAM" id="SSF56529">
    <property type="entry name" value="FAH"/>
    <property type="match status" value="1"/>
</dbReference>
<sequence>MLMAFRLLQQRGADGARAVIAAEGDAAWIVLGVENVRALALEAIAAGQGLADAVAARGKGAAVDIAAEARAGRLLAPIDHEDPAHLWMTGTGLTHLGSAEGRDKMHREAAAAATKTDSMRMFLEGLEGGKPAAGSFGQQPEWFYKGDGSQLVGPGAPLTMPPFAKDGGEEPELAGIYVIGPDGTPFRLGLCLANEFSDHVTERHNYLWLAHSKLRQAAIGAELLVGAPPAGVEGTSRILRDGEILWEKPFLSGEANMSHTLANLEAHHFKYALFRKPGDVHVHFFGTATLSFSDGIQTQPGDVFEIAAAPFTLPLANPLARSAGEAVPVAVKAL</sequence>
<dbReference type="KEGG" id="ssan:NX02_12680"/>
<evidence type="ECO:0000313" key="2">
    <source>
        <dbReference type="Proteomes" id="UP000018851"/>
    </source>
</evidence>
<dbReference type="NCBIfam" id="NF040903">
    <property type="entry name" value="GguC"/>
    <property type="match status" value="1"/>
</dbReference>
<keyword evidence="2" id="KW-1185">Reference proteome</keyword>
<gene>
    <name evidence="1" type="ORF">NX02_12680</name>
</gene>
<accession>W0A8I1</accession>
<dbReference type="InterPro" id="IPR036663">
    <property type="entry name" value="Fumarylacetoacetase_C_sf"/>
</dbReference>